<sequence>PWCKVPRHSLPSCKEHRQEAVVDIDVGNGTIHRYNFICVEKDDFRTGGKFFEWQKRNYRPEIINQ</sequence>
<name>A0ABS5QPQ5_9BACT</name>
<dbReference type="EMBL" id="JAEDAM010000066">
    <property type="protein sequence ID" value="MBS8122284.1"/>
    <property type="molecule type" value="Genomic_DNA"/>
</dbReference>
<evidence type="ECO:0000313" key="2">
    <source>
        <dbReference type="Proteomes" id="UP000680365"/>
    </source>
</evidence>
<protein>
    <submittedName>
        <fullName evidence="1">Uncharacterized protein</fullName>
    </submittedName>
</protein>
<proteinExistence type="predicted"/>
<comment type="caution">
    <text evidence="1">The sequence shown here is derived from an EMBL/GenBank/DDBJ whole genome shotgun (WGS) entry which is preliminary data.</text>
</comment>
<gene>
    <name evidence="1" type="ORF">VAMP_266n1</name>
</gene>
<organism evidence="1 2">
    <name type="scientific">Candidatus Vampirococcus lugosii</name>
    <dbReference type="NCBI Taxonomy" id="2789015"/>
    <lineage>
        <taxon>Bacteria</taxon>
        <taxon>Candidatus Absconditibacteriota</taxon>
        <taxon>Vampirococcus</taxon>
    </lineage>
</organism>
<feature type="non-terminal residue" evidence="1">
    <location>
        <position position="1"/>
    </location>
</feature>
<reference evidence="1 2" key="1">
    <citation type="journal article" date="2021" name="Nat. Commun.">
        <title>Reductive evolution and unique predatory mode in the CPR bacterium Vampirococcus lugosii.</title>
        <authorList>
            <person name="Moreira D."/>
            <person name="Zivanovic Y."/>
            <person name="Lopez-Archilla A.I."/>
            <person name="Iniesto M."/>
            <person name="Lopez-Garcia P."/>
        </authorList>
    </citation>
    <scope>NUCLEOTIDE SEQUENCE [LARGE SCALE GENOMIC DNA]</scope>
    <source>
        <strain evidence="1">Chiprana</strain>
    </source>
</reference>
<dbReference type="RefSeq" id="WP_213349711.1">
    <property type="nucleotide sequence ID" value="NZ_JAEDAM010000066.1"/>
</dbReference>
<accession>A0ABS5QPQ5</accession>
<evidence type="ECO:0000313" key="1">
    <source>
        <dbReference type="EMBL" id="MBS8122284.1"/>
    </source>
</evidence>
<dbReference type="Proteomes" id="UP000680365">
    <property type="component" value="Unassembled WGS sequence"/>
</dbReference>
<keyword evidence="2" id="KW-1185">Reference proteome</keyword>